<feature type="transmembrane region" description="Helical" evidence="6">
    <location>
        <begin position="82"/>
        <end position="100"/>
    </location>
</feature>
<feature type="transmembrane region" description="Helical" evidence="6">
    <location>
        <begin position="181"/>
        <end position="200"/>
    </location>
</feature>
<dbReference type="EMBL" id="AJLS01000043">
    <property type="protein sequence ID" value="EKN70037.1"/>
    <property type="molecule type" value="Genomic_DNA"/>
</dbReference>
<feature type="transmembrane region" description="Helical" evidence="6">
    <location>
        <begin position="237"/>
        <end position="255"/>
    </location>
</feature>
<feature type="transmembrane region" description="Helical" evidence="6">
    <location>
        <begin position="146"/>
        <end position="175"/>
    </location>
</feature>
<protein>
    <recommendedName>
        <fullName evidence="6">Probable membrane transporter protein</fullName>
    </recommendedName>
</protein>
<keyword evidence="5 6" id="KW-0472">Membrane</keyword>
<dbReference type="PANTHER" id="PTHR43701">
    <property type="entry name" value="MEMBRANE TRANSPORTER PROTEIN MJ0441-RELATED"/>
    <property type="match status" value="1"/>
</dbReference>
<dbReference type="OrthoDB" id="9792581at2"/>
<comment type="subcellular location">
    <subcellularLocation>
        <location evidence="6">Cell membrane</location>
        <topology evidence="6">Multi-pass membrane protein</topology>
    </subcellularLocation>
    <subcellularLocation>
        <location evidence="1">Membrane</location>
        <topology evidence="1">Multi-pass membrane protein</topology>
    </subcellularLocation>
</comment>
<comment type="caution">
    <text evidence="7">The sequence shown here is derived from an EMBL/GenBank/DDBJ whole genome shotgun (WGS) entry which is preliminary data.</text>
</comment>
<sequence length="258" mass="26971">MDISFIITIFLIGFVGSFISGMLGIGGAIINFPMLLYIPALLGVAHFTANEVSGITAIQVFFSTIGGVWVYRKSGFLNKTLIAYMGISILIGSFIGGLGSTHMPETGINIVYGVLALLAVIMMFVPRKGIDDIPLEQVKLNKFLAAFFAFMVGIGAGIVGAGGAFLLVPIMLTVLKIPTRMTIASSLAITLISSIGAVSGKLSTGQVSLLPSLIMVGASLIASPIGANTGKLVNTKVLQMIMGLLILATAVKTWMEIL</sequence>
<name>K6DBZ2_9BACI</name>
<proteinExistence type="inferred from homology"/>
<organism evidence="7 8">
    <name type="scientific">Neobacillus bataviensis LMG 21833</name>
    <dbReference type="NCBI Taxonomy" id="1117379"/>
    <lineage>
        <taxon>Bacteria</taxon>
        <taxon>Bacillati</taxon>
        <taxon>Bacillota</taxon>
        <taxon>Bacilli</taxon>
        <taxon>Bacillales</taxon>
        <taxon>Bacillaceae</taxon>
        <taxon>Neobacillus</taxon>
    </lineage>
</organism>
<keyword evidence="4 6" id="KW-1133">Transmembrane helix</keyword>
<dbReference type="InterPro" id="IPR002781">
    <property type="entry name" value="TM_pro_TauE-like"/>
</dbReference>
<evidence type="ECO:0000256" key="5">
    <source>
        <dbReference type="ARBA" id="ARBA00023136"/>
    </source>
</evidence>
<evidence type="ECO:0000313" key="8">
    <source>
        <dbReference type="Proteomes" id="UP000006316"/>
    </source>
</evidence>
<feature type="transmembrane region" description="Helical" evidence="6">
    <location>
        <begin position="7"/>
        <end position="32"/>
    </location>
</feature>
<feature type="transmembrane region" description="Helical" evidence="6">
    <location>
        <begin position="106"/>
        <end position="125"/>
    </location>
</feature>
<dbReference type="Proteomes" id="UP000006316">
    <property type="component" value="Unassembled WGS sequence"/>
</dbReference>
<dbReference type="Pfam" id="PF01925">
    <property type="entry name" value="TauE"/>
    <property type="match status" value="1"/>
</dbReference>
<dbReference type="STRING" id="1117379.BABA_06661"/>
<evidence type="ECO:0000256" key="2">
    <source>
        <dbReference type="ARBA" id="ARBA00009142"/>
    </source>
</evidence>
<evidence type="ECO:0000256" key="1">
    <source>
        <dbReference type="ARBA" id="ARBA00004141"/>
    </source>
</evidence>
<feature type="transmembrane region" description="Helical" evidence="6">
    <location>
        <begin position="207"/>
        <end position="225"/>
    </location>
</feature>
<evidence type="ECO:0000256" key="3">
    <source>
        <dbReference type="ARBA" id="ARBA00022692"/>
    </source>
</evidence>
<evidence type="ECO:0000256" key="6">
    <source>
        <dbReference type="RuleBase" id="RU363041"/>
    </source>
</evidence>
<gene>
    <name evidence="7" type="ORF">BABA_06661</name>
</gene>
<dbReference type="GO" id="GO:0005886">
    <property type="term" value="C:plasma membrane"/>
    <property type="evidence" value="ECO:0007669"/>
    <property type="project" value="UniProtKB-SubCell"/>
</dbReference>
<dbReference type="PANTHER" id="PTHR43701:SF13">
    <property type="entry name" value="MEMBRANE TRANSPORTER PROTEIN YRKJ-RELATED"/>
    <property type="match status" value="1"/>
</dbReference>
<accession>K6DBZ2</accession>
<evidence type="ECO:0000313" key="7">
    <source>
        <dbReference type="EMBL" id="EKN70037.1"/>
    </source>
</evidence>
<comment type="similarity">
    <text evidence="2 6">Belongs to the 4-toluene sulfonate uptake permease (TSUP) (TC 2.A.102) family.</text>
</comment>
<keyword evidence="3 6" id="KW-0812">Transmembrane</keyword>
<keyword evidence="6" id="KW-1003">Cell membrane</keyword>
<dbReference type="PATRIC" id="fig|1117379.3.peg.1396"/>
<dbReference type="InterPro" id="IPR051598">
    <property type="entry name" value="TSUP/Inactive_protease-like"/>
</dbReference>
<feature type="transmembrane region" description="Helical" evidence="6">
    <location>
        <begin position="52"/>
        <end position="70"/>
    </location>
</feature>
<reference evidence="7 8" key="1">
    <citation type="journal article" date="2012" name="Front. Microbiol.">
        <title>Redundancy and modularity in membrane-associated dissimilatory nitrate reduction in Bacillus.</title>
        <authorList>
            <person name="Heylen K."/>
            <person name="Keltjens J."/>
        </authorList>
    </citation>
    <scope>NUCLEOTIDE SEQUENCE [LARGE SCALE GENOMIC DNA]</scope>
    <source>
        <strain evidence="8">LMG 21833T</strain>
    </source>
</reference>
<dbReference type="RefSeq" id="WP_007084357.1">
    <property type="nucleotide sequence ID" value="NZ_AJLS01000043.1"/>
</dbReference>
<evidence type="ECO:0000256" key="4">
    <source>
        <dbReference type="ARBA" id="ARBA00022989"/>
    </source>
</evidence>
<keyword evidence="8" id="KW-1185">Reference proteome</keyword>
<dbReference type="AlphaFoldDB" id="K6DBZ2"/>
<dbReference type="eggNOG" id="COG0730">
    <property type="taxonomic scope" value="Bacteria"/>
</dbReference>